<gene>
    <name evidence="2" type="ORF">FIBSPDRAFT_846741</name>
</gene>
<evidence type="ECO:0000313" key="2">
    <source>
        <dbReference type="EMBL" id="KZP34634.1"/>
    </source>
</evidence>
<dbReference type="Gene3D" id="3.30.310.70">
    <property type="entry name" value="TT1751-like domain"/>
    <property type="match status" value="1"/>
</dbReference>
<proteinExistence type="predicted"/>
<protein>
    <recommendedName>
        <fullName evidence="1">DUF302 domain-containing protein</fullName>
    </recommendedName>
</protein>
<reference evidence="2 3" key="1">
    <citation type="journal article" date="2016" name="Mol. Biol. Evol.">
        <title>Comparative Genomics of Early-Diverging Mushroom-Forming Fungi Provides Insights into the Origins of Lignocellulose Decay Capabilities.</title>
        <authorList>
            <person name="Nagy L.G."/>
            <person name="Riley R."/>
            <person name="Tritt A."/>
            <person name="Adam C."/>
            <person name="Daum C."/>
            <person name="Floudas D."/>
            <person name="Sun H."/>
            <person name="Yadav J.S."/>
            <person name="Pangilinan J."/>
            <person name="Larsson K.H."/>
            <person name="Matsuura K."/>
            <person name="Barry K."/>
            <person name="Labutti K."/>
            <person name="Kuo R."/>
            <person name="Ohm R.A."/>
            <person name="Bhattacharya S.S."/>
            <person name="Shirouzu T."/>
            <person name="Yoshinaga Y."/>
            <person name="Martin F.M."/>
            <person name="Grigoriev I.V."/>
            <person name="Hibbett D.S."/>
        </authorList>
    </citation>
    <scope>NUCLEOTIDE SEQUENCE [LARGE SCALE GENOMIC DNA]</scope>
    <source>
        <strain evidence="2 3">CBS 109695</strain>
    </source>
</reference>
<dbReference type="SUPFAM" id="SSF103247">
    <property type="entry name" value="TT1751-like"/>
    <property type="match status" value="1"/>
</dbReference>
<evidence type="ECO:0000313" key="3">
    <source>
        <dbReference type="Proteomes" id="UP000076532"/>
    </source>
</evidence>
<organism evidence="2 3">
    <name type="scientific">Athelia psychrophila</name>
    <dbReference type="NCBI Taxonomy" id="1759441"/>
    <lineage>
        <taxon>Eukaryota</taxon>
        <taxon>Fungi</taxon>
        <taxon>Dikarya</taxon>
        <taxon>Basidiomycota</taxon>
        <taxon>Agaricomycotina</taxon>
        <taxon>Agaricomycetes</taxon>
        <taxon>Agaricomycetidae</taxon>
        <taxon>Atheliales</taxon>
        <taxon>Atheliaceae</taxon>
        <taxon>Athelia</taxon>
    </lineage>
</organism>
<accession>A0A166XC22</accession>
<keyword evidence="3" id="KW-1185">Reference proteome</keyword>
<dbReference type="AlphaFoldDB" id="A0A166XC22"/>
<dbReference type="EMBL" id="KV417480">
    <property type="protein sequence ID" value="KZP34634.1"/>
    <property type="molecule type" value="Genomic_DNA"/>
</dbReference>
<evidence type="ECO:0000259" key="1">
    <source>
        <dbReference type="Pfam" id="PF03625"/>
    </source>
</evidence>
<dbReference type="CDD" id="cd14797">
    <property type="entry name" value="DUF302"/>
    <property type="match status" value="1"/>
</dbReference>
<dbReference type="InterPro" id="IPR035923">
    <property type="entry name" value="TT1751-like_sf"/>
</dbReference>
<name>A0A166XC22_9AGAM</name>
<dbReference type="OrthoDB" id="4328976at2759"/>
<dbReference type="Pfam" id="PF03625">
    <property type="entry name" value="DUF302"/>
    <property type="match status" value="1"/>
</dbReference>
<dbReference type="InterPro" id="IPR005180">
    <property type="entry name" value="DUF302"/>
</dbReference>
<feature type="domain" description="DUF302" evidence="1">
    <location>
        <begin position="83"/>
        <end position="127"/>
    </location>
</feature>
<dbReference type="Proteomes" id="UP000076532">
    <property type="component" value="Unassembled WGS sequence"/>
</dbReference>
<sequence>MVSITDSSISIIRRTIELPVSFESFTQKLESSLGRYDSTALYGTKTEDDMNTVVADTIGSQPFAIFSIQAHSRLLGLIGKPGKATRYIIGDPRLAVQMTSQDVRAALHAPLTILVYEVGGTAKVEYFTAQSVFGQFGNAKIDAVAAGIDKKQDGMVENLVAEILTSAA</sequence>